<evidence type="ECO:0000256" key="5">
    <source>
        <dbReference type="SAM" id="Phobius"/>
    </source>
</evidence>
<dbReference type="AlphaFoldDB" id="A0A1M7M1C4"/>
<dbReference type="Gene3D" id="1.20.1740.10">
    <property type="entry name" value="Amino acid/polyamine transporter I"/>
    <property type="match status" value="1"/>
</dbReference>
<feature type="transmembrane region" description="Helical" evidence="5">
    <location>
        <begin position="281"/>
        <end position="302"/>
    </location>
</feature>
<dbReference type="PANTHER" id="PTHR11785">
    <property type="entry name" value="AMINO ACID TRANSPORTER"/>
    <property type="match status" value="1"/>
</dbReference>
<proteinExistence type="predicted"/>
<dbReference type="PANTHER" id="PTHR11785:SF512">
    <property type="entry name" value="SOBREMESA, ISOFORM B"/>
    <property type="match status" value="1"/>
</dbReference>
<dbReference type="EMBL" id="FRBY01000007">
    <property type="protein sequence ID" value="SHM84454.1"/>
    <property type="molecule type" value="Genomic_DNA"/>
</dbReference>
<name>A0A1M7M1C4_9FLAO</name>
<dbReference type="STRING" id="29534.SAMN05444366_4299"/>
<sequence>MSDSKQNQLKKTLGLSFNIAVLIGGTIGVGILRTPGTIAGMLDNYWLIIASWLFGGIYVLIGANSYAELATMLPKAGGSYNYIKRAFGDYAGFLSGWFDYITNAIPPAFYCIVISEYLIILFPGLESYSTVIAISLLIAFVLLHLSGVKNGSTIQQITSFLKVICFVCLVVACFMYSGVQLAPIPKDNAAFQLGLIFSFFKSLQLIIGTYNGWNSVCFFAEENDDPSKNIPKSLYSGVLLVIAIYVLVNVAFFHVLSLENVAKSNLAAADVANIIFGKNGAVIVTVISIFSLISILNAFMMIPPRILYGLSRDGFFTQKGTNVNKGGTPITALLVSSVFSLFLICIGSFEVLFSFAAFTSIIVWGLAYCSLIKLRNSEPDLPRPYRSVWYPWTTILAIIASLALLLGFIFSDPKSFVIIVGITIISYPLFLILKRKRNDNL</sequence>
<feature type="transmembrane region" description="Helical" evidence="5">
    <location>
        <begin position="234"/>
        <end position="256"/>
    </location>
</feature>
<evidence type="ECO:0000313" key="7">
    <source>
        <dbReference type="Proteomes" id="UP000184121"/>
    </source>
</evidence>
<gene>
    <name evidence="6" type="ORF">SAMN05444366_4299</name>
</gene>
<feature type="transmembrane region" description="Helical" evidence="5">
    <location>
        <begin position="160"/>
        <end position="179"/>
    </location>
</feature>
<feature type="transmembrane region" description="Helical" evidence="5">
    <location>
        <begin position="355"/>
        <end position="376"/>
    </location>
</feature>
<protein>
    <submittedName>
        <fullName evidence="6">Amino acid/polyamine/organocation transporter, APC superfamily</fullName>
    </submittedName>
</protein>
<keyword evidence="7" id="KW-1185">Reference proteome</keyword>
<feature type="transmembrane region" description="Helical" evidence="5">
    <location>
        <begin position="330"/>
        <end position="349"/>
    </location>
</feature>
<feature type="transmembrane region" description="Helical" evidence="5">
    <location>
        <begin position="388"/>
        <end position="410"/>
    </location>
</feature>
<feature type="transmembrane region" description="Helical" evidence="5">
    <location>
        <begin position="45"/>
        <end position="67"/>
    </location>
</feature>
<evidence type="ECO:0000256" key="3">
    <source>
        <dbReference type="ARBA" id="ARBA00022989"/>
    </source>
</evidence>
<dbReference type="OrthoDB" id="9806937at2"/>
<comment type="subcellular location">
    <subcellularLocation>
        <location evidence="1">Membrane</location>
        <topology evidence="1">Multi-pass membrane protein</topology>
    </subcellularLocation>
</comment>
<dbReference type="GO" id="GO:0015179">
    <property type="term" value="F:L-amino acid transmembrane transporter activity"/>
    <property type="evidence" value="ECO:0007669"/>
    <property type="project" value="TreeGrafter"/>
</dbReference>
<dbReference type="PIRSF" id="PIRSF006060">
    <property type="entry name" value="AA_transporter"/>
    <property type="match status" value="1"/>
</dbReference>
<organism evidence="6 7">
    <name type="scientific">Flavobacterium saccharophilum</name>
    <dbReference type="NCBI Taxonomy" id="29534"/>
    <lineage>
        <taxon>Bacteria</taxon>
        <taxon>Pseudomonadati</taxon>
        <taxon>Bacteroidota</taxon>
        <taxon>Flavobacteriia</taxon>
        <taxon>Flavobacteriales</taxon>
        <taxon>Flavobacteriaceae</taxon>
        <taxon>Flavobacterium</taxon>
    </lineage>
</organism>
<dbReference type="RefSeq" id="WP_072975685.1">
    <property type="nucleotide sequence ID" value="NZ_FRBY01000007.1"/>
</dbReference>
<accession>A0A1M7M1C4</accession>
<dbReference type="Proteomes" id="UP000184121">
    <property type="component" value="Unassembled WGS sequence"/>
</dbReference>
<evidence type="ECO:0000256" key="4">
    <source>
        <dbReference type="ARBA" id="ARBA00023136"/>
    </source>
</evidence>
<evidence type="ECO:0000256" key="2">
    <source>
        <dbReference type="ARBA" id="ARBA00022692"/>
    </source>
</evidence>
<dbReference type="InterPro" id="IPR002293">
    <property type="entry name" value="AA/rel_permease1"/>
</dbReference>
<dbReference type="Pfam" id="PF13520">
    <property type="entry name" value="AA_permease_2"/>
    <property type="match status" value="1"/>
</dbReference>
<keyword evidence="3 5" id="KW-1133">Transmembrane helix</keyword>
<feature type="transmembrane region" description="Helical" evidence="5">
    <location>
        <begin position="191"/>
        <end position="213"/>
    </location>
</feature>
<feature type="transmembrane region" description="Helical" evidence="5">
    <location>
        <begin position="128"/>
        <end position="148"/>
    </location>
</feature>
<dbReference type="InterPro" id="IPR050598">
    <property type="entry name" value="AminoAcid_Transporter"/>
</dbReference>
<keyword evidence="4 5" id="KW-0472">Membrane</keyword>
<keyword evidence="2 5" id="KW-0812">Transmembrane</keyword>
<feature type="transmembrane region" description="Helical" evidence="5">
    <location>
        <begin position="12"/>
        <end position="33"/>
    </location>
</feature>
<evidence type="ECO:0000313" key="6">
    <source>
        <dbReference type="EMBL" id="SHM84454.1"/>
    </source>
</evidence>
<dbReference type="GO" id="GO:0016020">
    <property type="term" value="C:membrane"/>
    <property type="evidence" value="ECO:0007669"/>
    <property type="project" value="UniProtKB-SubCell"/>
</dbReference>
<evidence type="ECO:0000256" key="1">
    <source>
        <dbReference type="ARBA" id="ARBA00004141"/>
    </source>
</evidence>
<feature type="transmembrane region" description="Helical" evidence="5">
    <location>
        <begin position="416"/>
        <end position="433"/>
    </location>
</feature>
<reference evidence="7" key="1">
    <citation type="submission" date="2016-11" db="EMBL/GenBank/DDBJ databases">
        <authorList>
            <person name="Varghese N."/>
            <person name="Submissions S."/>
        </authorList>
    </citation>
    <scope>NUCLEOTIDE SEQUENCE [LARGE SCALE GENOMIC DNA]</scope>
    <source>
        <strain evidence="7">DSM 1811</strain>
    </source>
</reference>